<feature type="binding site" evidence="9">
    <location>
        <position position="91"/>
    </location>
    <ligand>
        <name>Zn(2+)</name>
        <dbReference type="ChEBI" id="CHEBI:29105"/>
        <note>catalytic</note>
    </ligand>
</feature>
<name>A0A2H0XYS6_UNCSA</name>
<dbReference type="SUPFAM" id="SSF55486">
    <property type="entry name" value="Metalloproteases ('zincins'), catalytic domain"/>
    <property type="match status" value="1"/>
</dbReference>
<evidence type="ECO:0000256" key="2">
    <source>
        <dbReference type="ARBA" id="ARBA00022517"/>
    </source>
</evidence>
<comment type="function">
    <text evidence="9">Single strand-specific metallo-endoribonuclease involved in late-stage 70S ribosome quality control and in maturation of the 3' terminus of the 16S rRNA.</text>
</comment>
<keyword evidence="4 9" id="KW-0540">Nuclease</keyword>
<sequence>MFKHLIKNILRKEKVTGIINLVLVGDQEIQRLNKEFRGKDKPTDVLAFPMGEDGIVGDIAISTETAKRNALLFGVGYKAEMTRLVVHGALHLCGYRHGPRMRDAEKTYQKL</sequence>
<protein>
    <recommendedName>
        <fullName evidence="9">Endoribonuclease YbeY</fullName>
        <ecNumber evidence="9">3.1.-.-</ecNumber>
    </recommendedName>
</protein>
<keyword evidence="3 9" id="KW-0698">rRNA processing</keyword>
<evidence type="ECO:0000256" key="7">
    <source>
        <dbReference type="ARBA" id="ARBA00022801"/>
    </source>
</evidence>
<proteinExistence type="inferred from homology"/>
<comment type="similarity">
    <text evidence="1 9">Belongs to the endoribonuclease YbeY family.</text>
</comment>
<keyword evidence="2 9" id="KW-0690">Ribosome biogenesis</keyword>
<evidence type="ECO:0000256" key="8">
    <source>
        <dbReference type="ARBA" id="ARBA00022833"/>
    </source>
</evidence>
<dbReference type="PANTHER" id="PTHR46986">
    <property type="entry name" value="ENDORIBONUCLEASE YBEY, CHLOROPLASTIC"/>
    <property type="match status" value="1"/>
</dbReference>
<evidence type="ECO:0000256" key="5">
    <source>
        <dbReference type="ARBA" id="ARBA00022723"/>
    </source>
</evidence>
<comment type="caution">
    <text evidence="10">The sequence shown here is derived from an EMBL/GenBank/DDBJ whole genome shotgun (WGS) entry which is preliminary data.</text>
</comment>
<dbReference type="InterPro" id="IPR023091">
    <property type="entry name" value="MetalPrtase_cat_dom_sf_prd"/>
</dbReference>
<evidence type="ECO:0000256" key="1">
    <source>
        <dbReference type="ARBA" id="ARBA00010875"/>
    </source>
</evidence>
<evidence type="ECO:0000256" key="9">
    <source>
        <dbReference type="HAMAP-Rule" id="MF_00009"/>
    </source>
</evidence>
<dbReference type="AlphaFoldDB" id="A0A2H0XYS6"/>
<keyword evidence="7 9" id="KW-0378">Hydrolase</keyword>
<gene>
    <name evidence="9 10" type="primary">ybeY</name>
    <name evidence="10" type="ORF">COT42_05915</name>
</gene>
<evidence type="ECO:0000256" key="3">
    <source>
        <dbReference type="ARBA" id="ARBA00022552"/>
    </source>
</evidence>
<keyword evidence="5 9" id="KW-0479">Metal-binding</keyword>
<organism evidence="10 11">
    <name type="scientific">Candidatus Saganbacteria bacterium CG08_land_8_20_14_0_20_45_16</name>
    <dbReference type="NCBI Taxonomy" id="2014293"/>
    <lineage>
        <taxon>Bacteria</taxon>
        <taxon>Bacillati</taxon>
        <taxon>Saganbacteria</taxon>
    </lineage>
</organism>
<comment type="subcellular location">
    <subcellularLocation>
        <location evidence="9">Cytoplasm</location>
    </subcellularLocation>
</comment>
<evidence type="ECO:0000313" key="10">
    <source>
        <dbReference type="EMBL" id="PIS29279.1"/>
    </source>
</evidence>
<dbReference type="Gene3D" id="3.40.390.30">
    <property type="entry name" value="Metalloproteases ('zincins'), catalytic domain"/>
    <property type="match status" value="1"/>
</dbReference>
<dbReference type="GO" id="GO:0005737">
    <property type="term" value="C:cytoplasm"/>
    <property type="evidence" value="ECO:0007669"/>
    <property type="project" value="UniProtKB-SubCell"/>
</dbReference>
<dbReference type="Proteomes" id="UP000231343">
    <property type="component" value="Unassembled WGS sequence"/>
</dbReference>
<dbReference type="GO" id="GO:0004521">
    <property type="term" value="F:RNA endonuclease activity"/>
    <property type="evidence" value="ECO:0007669"/>
    <property type="project" value="UniProtKB-UniRule"/>
</dbReference>
<feature type="binding site" evidence="9">
    <location>
        <position position="97"/>
    </location>
    <ligand>
        <name>Zn(2+)</name>
        <dbReference type="ChEBI" id="CHEBI:29105"/>
        <note>catalytic</note>
    </ligand>
</feature>
<feature type="binding site" evidence="9">
    <location>
        <position position="87"/>
    </location>
    <ligand>
        <name>Zn(2+)</name>
        <dbReference type="ChEBI" id="CHEBI:29105"/>
        <note>catalytic</note>
    </ligand>
</feature>
<comment type="cofactor">
    <cofactor evidence="9">
        <name>Zn(2+)</name>
        <dbReference type="ChEBI" id="CHEBI:29105"/>
    </cofactor>
    <text evidence="9">Binds 1 zinc ion.</text>
</comment>
<dbReference type="HAMAP" id="MF_00009">
    <property type="entry name" value="Endoribonucl_YbeY"/>
    <property type="match status" value="1"/>
</dbReference>
<accession>A0A2H0XYS6</accession>
<dbReference type="GO" id="GO:0006364">
    <property type="term" value="P:rRNA processing"/>
    <property type="evidence" value="ECO:0007669"/>
    <property type="project" value="UniProtKB-UniRule"/>
</dbReference>
<dbReference type="Pfam" id="PF02130">
    <property type="entry name" value="YbeY"/>
    <property type="match status" value="1"/>
</dbReference>
<dbReference type="EC" id="3.1.-.-" evidence="9"/>
<evidence type="ECO:0000313" key="11">
    <source>
        <dbReference type="Proteomes" id="UP000231343"/>
    </source>
</evidence>
<dbReference type="PANTHER" id="PTHR46986:SF1">
    <property type="entry name" value="ENDORIBONUCLEASE YBEY, CHLOROPLASTIC"/>
    <property type="match status" value="1"/>
</dbReference>
<evidence type="ECO:0000256" key="6">
    <source>
        <dbReference type="ARBA" id="ARBA00022759"/>
    </source>
</evidence>
<reference evidence="10 11" key="1">
    <citation type="submission" date="2017-09" db="EMBL/GenBank/DDBJ databases">
        <title>Depth-based differentiation of microbial function through sediment-hosted aquifers and enrichment of novel symbionts in the deep terrestrial subsurface.</title>
        <authorList>
            <person name="Probst A.J."/>
            <person name="Ladd B."/>
            <person name="Jarett J.K."/>
            <person name="Geller-Mcgrath D.E."/>
            <person name="Sieber C.M."/>
            <person name="Emerson J.B."/>
            <person name="Anantharaman K."/>
            <person name="Thomas B.C."/>
            <person name="Malmstrom R."/>
            <person name="Stieglmeier M."/>
            <person name="Klingl A."/>
            <person name="Woyke T."/>
            <person name="Ryan C.M."/>
            <person name="Banfield J.F."/>
        </authorList>
    </citation>
    <scope>NUCLEOTIDE SEQUENCE [LARGE SCALE GENOMIC DNA]</scope>
    <source>
        <strain evidence="10">CG08_land_8_20_14_0_20_45_16</strain>
    </source>
</reference>
<dbReference type="NCBIfam" id="TIGR00043">
    <property type="entry name" value="rRNA maturation RNase YbeY"/>
    <property type="match status" value="1"/>
</dbReference>
<keyword evidence="8 9" id="KW-0862">Zinc</keyword>
<keyword evidence="6 9" id="KW-0255">Endonuclease</keyword>
<dbReference type="InterPro" id="IPR002036">
    <property type="entry name" value="YbeY"/>
</dbReference>
<keyword evidence="9" id="KW-0963">Cytoplasm</keyword>
<dbReference type="EMBL" id="PEYM01000093">
    <property type="protein sequence ID" value="PIS29279.1"/>
    <property type="molecule type" value="Genomic_DNA"/>
</dbReference>
<dbReference type="GO" id="GO:0004222">
    <property type="term" value="F:metalloendopeptidase activity"/>
    <property type="evidence" value="ECO:0007669"/>
    <property type="project" value="InterPro"/>
</dbReference>
<dbReference type="GO" id="GO:0008270">
    <property type="term" value="F:zinc ion binding"/>
    <property type="evidence" value="ECO:0007669"/>
    <property type="project" value="UniProtKB-UniRule"/>
</dbReference>
<evidence type="ECO:0000256" key="4">
    <source>
        <dbReference type="ARBA" id="ARBA00022722"/>
    </source>
</evidence>